<evidence type="ECO:0000313" key="7">
    <source>
        <dbReference type="EMBL" id="PSH62108.1"/>
    </source>
</evidence>
<gene>
    <name evidence="7" type="ORF">CU103_19885</name>
</gene>
<name>A0A2P7B6M5_9HYPH</name>
<evidence type="ECO:0000259" key="6">
    <source>
        <dbReference type="PROSITE" id="PS50991"/>
    </source>
</evidence>
<dbReference type="Proteomes" id="UP000241764">
    <property type="component" value="Unassembled WGS sequence"/>
</dbReference>
<dbReference type="SUPFAM" id="SSF51569">
    <property type="entry name" value="Aldolase"/>
    <property type="match status" value="1"/>
</dbReference>
<evidence type="ECO:0000256" key="1">
    <source>
        <dbReference type="ARBA" id="ARBA00009405"/>
    </source>
</evidence>
<proteinExistence type="inferred from homology"/>
<keyword evidence="3" id="KW-0479">Metal-binding</keyword>
<dbReference type="RefSeq" id="WP_106665776.1">
    <property type="nucleotide sequence ID" value="NZ_PGGM01000010.1"/>
</dbReference>
<organism evidence="7 8">
    <name type="scientific">Phyllobacterium sophorae</name>
    <dbReference type="NCBI Taxonomy" id="1520277"/>
    <lineage>
        <taxon>Bacteria</taxon>
        <taxon>Pseudomonadati</taxon>
        <taxon>Pseudomonadota</taxon>
        <taxon>Alphaproteobacteria</taxon>
        <taxon>Hyphomicrobiales</taxon>
        <taxon>Phyllobacteriaceae</taxon>
        <taxon>Phyllobacterium</taxon>
    </lineage>
</organism>
<dbReference type="GO" id="GO:0046951">
    <property type="term" value="P:ketone body biosynthetic process"/>
    <property type="evidence" value="ECO:0007669"/>
    <property type="project" value="TreeGrafter"/>
</dbReference>
<sequence length="310" mass="32515">MNRERVEVVEVGLRDGLQMLPIVVPTAEKLRWLSAEQACGVKRFEVASFVPVKNLPQMADAAAVVKASLGISKIHVAALAPNMKGAIAASEAGADIIVMPVSASEAHSSANVRKTPDEMVAEVGRVAMMRRETGLGFRLEAGIATAFGCTLQGAVSEDEVVRLSVAAVEAGADEIGLADTVGYATPGQVRRLFGKVRDAVGDRVNSAHFHDTRGTGLANVVAALDTGIRSFDSSLGGLGGCPFAPGASGNIATEDLVYMLESMGLDTGINLDQLIETQRMLTEILPGQTFFSKMAHAGLPLTYRENSHAA</sequence>
<keyword evidence="8" id="KW-1185">Reference proteome</keyword>
<feature type="domain" description="Pyruvate carboxyltransferase" evidence="6">
    <location>
        <begin position="6"/>
        <end position="275"/>
    </location>
</feature>
<evidence type="ECO:0000256" key="3">
    <source>
        <dbReference type="ARBA" id="ARBA00022723"/>
    </source>
</evidence>
<evidence type="ECO:0000256" key="4">
    <source>
        <dbReference type="ARBA" id="ARBA00023239"/>
    </source>
</evidence>
<protein>
    <submittedName>
        <fullName evidence="7">Hydroxymethylglutaryl-CoA lyase</fullName>
    </submittedName>
</protein>
<dbReference type="EMBL" id="PGGM01000010">
    <property type="protein sequence ID" value="PSH62108.1"/>
    <property type="molecule type" value="Genomic_DNA"/>
</dbReference>
<reference evidence="8" key="1">
    <citation type="submission" date="2017-11" db="EMBL/GenBank/DDBJ databases">
        <authorList>
            <person name="Kuznetsova I."/>
            <person name="Sazanova A."/>
            <person name="Chirak E."/>
            <person name="Safronova V."/>
            <person name="Willems A."/>
        </authorList>
    </citation>
    <scope>NUCLEOTIDE SEQUENCE [LARGE SCALE GENOMIC DNA]</scope>
    <source>
        <strain evidence="8">CCBAU 03422</strain>
    </source>
</reference>
<dbReference type="CDD" id="cd07938">
    <property type="entry name" value="DRE_TIM_HMGL"/>
    <property type="match status" value="1"/>
</dbReference>
<dbReference type="PANTHER" id="PTHR42738:SF7">
    <property type="entry name" value="HYDROXYMETHYLGLUTARYL-COA LYASE"/>
    <property type="match status" value="1"/>
</dbReference>
<dbReference type="InterPro" id="IPR043594">
    <property type="entry name" value="HMGL"/>
</dbReference>
<dbReference type="NCBIfam" id="NF004283">
    <property type="entry name" value="PRK05692.1"/>
    <property type="match status" value="1"/>
</dbReference>
<dbReference type="AlphaFoldDB" id="A0A2P7B6M5"/>
<keyword evidence="4 7" id="KW-0456">Lyase</keyword>
<accession>A0A2P7B6M5</accession>
<dbReference type="GO" id="GO:0006552">
    <property type="term" value="P:L-leucine catabolic process"/>
    <property type="evidence" value="ECO:0007669"/>
    <property type="project" value="TreeGrafter"/>
</dbReference>
<evidence type="ECO:0000256" key="5">
    <source>
        <dbReference type="RuleBase" id="RU003523"/>
    </source>
</evidence>
<keyword evidence="2 5" id="KW-0808">Transferase</keyword>
<evidence type="ECO:0000256" key="2">
    <source>
        <dbReference type="ARBA" id="ARBA00022679"/>
    </source>
</evidence>
<dbReference type="PROSITE" id="PS50991">
    <property type="entry name" value="PYR_CT"/>
    <property type="match status" value="1"/>
</dbReference>
<dbReference type="Pfam" id="PF00682">
    <property type="entry name" value="HMGL-like"/>
    <property type="match status" value="1"/>
</dbReference>
<comment type="similarity">
    <text evidence="1">Belongs to the HMG-CoA lyase family.</text>
</comment>
<dbReference type="Gene3D" id="3.20.20.70">
    <property type="entry name" value="Aldolase class I"/>
    <property type="match status" value="1"/>
</dbReference>
<dbReference type="OrthoDB" id="9784013at2"/>
<dbReference type="InterPro" id="IPR002034">
    <property type="entry name" value="AIPM/Hcit_synth_CS"/>
</dbReference>
<dbReference type="GO" id="GO:0046912">
    <property type="term" value="F:acyltransferase activity, acyl groups converted into alkyl on transfer"/>
    <property type="evidence" value="ECO:0007669"/>
    <property type="project" value="InterPro"/>
</dbReference>
<dbReference type="PROSITE" id="PS00815">
    <property type="entry name" value="AIPM_HOMOCIT_SYNTH_1"/>
    <property type="match status" value="1"/>
</dbReference>
<dbReference type="PANTHER" id="PTHR42738">
    <property type="entry name" value="HYDROXYMETHYLGLUTARYL-COA LYASE"/>
    <property type="match status" value="1"/>
</dbReference>
<comment type="caution">
    <text evidence="7">The sequence shown here is derived from an EMBL/GenBank/DDBJ whole genome shotgun (WGS) entry which is preliminary data.</text>
</comment>
<dbReference type="GO" id="GO:0046872">
    <property type="term" value="F:metal ion binding"/>
    <property type="evidence" value="ECO:0007669"/>
    <property type="project" value="UniProtKB-KW"/>
</dbReference>
<comment type="similarity">
    <text evidence="5">Belongs to the alpha-IPM synthase/homocitrate synthase family.</text>
</comment>
<dbReference type="InterPro" id="IPR000891">
    <property type="entry name" value="PYR_CT"/>
</dbReference>
<dbReference type="InterPro" id="IPR013785">
    <property type="entry name" value="Aldolase_TIM"/>
</dbReference>
<dbReference type="GO" id="GO:0004419">
    <property type="term" value="F:hydroxymethylglutaryl-CoA lyase activity"/>
    <property type="evidence" value="ECO:0007669"/>
    <property type="project" value="TreeGrafter"/>
</dbReference>
<evidence type="ECO:0000313" key="8">
    <source>
        <dbReference type="Proteomes" id="UP000241764"/>
    </source>
</evidence>